<evidence type="ECO:0000313" key="7">
    <source>
        <dbReference type="Proteomes" id="UP000229641"/>
    </source>
</evidence>
<comment type="similarity">
    <text evidence="1">Belongs to the glycosyltransferase 2 family.</text>
</comment>
<dbReference type="Pfam" id="PF00535">
    <property type="entry name" value="Glycos_transf_2"/>
    <property type="match status" value="1"/>
</dbReference>
<dbReference type="SUPFAM" id="SSF53448">
    <property type="entry name" value="Nucleotide-diphospho-sugar transferases"/>
    <property type="match status" value="1"/>
</dbReference>
<dbReference type="InterPro" id="IPR029044">
    <property type="entry name" value="Nucleotide-diphossugar_trans"/>
</dbReference>
<dbReference type="AlphaFoldDB" id="A0A2H0LYL0"/>
<dbReference type="InterPro" id="IPR001173">
    <property type="entry name" value="Glyco_trans_2-like"/>
</dbReference>
<feature type="transmembrane region" description="Helical" evidence="4">
    <location>
        <begin position="6"/>
        <end position="31"/>
    </location>
</feature>
<keyword evidence="4" id="KW-0812">Transmembrane</keyword>
<dbReference type="EMBL" id="PCWA01000037">
    <property type="protein sequence ID" value="PIQ89471.1"/>
    <property type="molecule type" value="Genomic_DNA"/>
</dbReference>
<feature type="transmembrane region" description="Helical" evidence="4">
    <location>
        <begin position="289"/>
        <end position="308"/>
    </location>
</feature>
<feature type="transmembrane region" description="Helical" evidence="4">
    <location>
        <begin position="314"/>
        <end position="334"/>
    </location>
</feature>
<accession>A0A2H0LYL0</accession>
<comment type="caution">
    <text evidence="6">The sequence shown here is derived from an EMBL/GenBank/DDBJ whole genome shotgun (WGS) entry which is preliminary data.</text>
</comment>
<evidence type="ECO:0000256" key="4">
    <source>
        <dbReference type="SAM" id="Phobius"/>
    </source>
</evidence>
<feature type="transmembrane region" description="Helical" evidence="4">
    <location>
        <begin position="346"/>
        <end position="365"/>
    </location>
</feature>
<gene>
    <name evidence="6" type="ORF">COV72_02900</name>
</gene>
<name>A0A2H0LYL0_9BACT</name>
<evidence type="ECO:0000256" key="2">
    <source>
        <dbReference type="ARBA" id="ARBA00022676"/>
    </source>
</evidence>
<keyword evidence="3" id="KW-0808">Transferase</keyword>
<keyword evidence="4" id="KW-1133">Transmembrane helix</keyword>
<proteinExistence type="inferred from homology"/>
<sequence length="382" mass="43695">MIKTLFWLNIGIMLFMYFAYPAAIFIIAKIFGKEARKENIMPPITMIIPMHNEEKSAKAKIENILALDYPKNSLEIIFALDNCTDKTKEILASHNDSRVLIFENTERAGKVAAMNKAVSLAKGEIIVFSDANSMNQSDTLKKIARNFADEGVGCVSGRLRYVDANSTAIGQGENLYWRYETFIKKQESRLGRLLITNGSIQAVRKELYPYPDQEIADDFSIPLLIQAKGHKVLYEPEAVVTEKATEDLTEEFKQKMRIVAQGIKGALRMRKILLKLSPLGIFELLFHKILRWAGPFFMIAIFVSNLILIKEALYFYLFLAQLVFYSLSLIGFLLRKKNRIKLFYIPFYFNLINFASLAACCHFIRSGQTHIWEKAESTRAIQ</sequence>
<dbReference type="PANTHER" id="PTHR43630:SF1">
    <property type="entry name" value="POLY-BETA-1,6-N-ACETYL-D-GLUCOSAMINE SYNTHASE"/>
    <property type="match status" value="1"/>
</dbReference>
<evidence type="ECO:0000259" key="5">
    <source>
        <dbReference type="Pfam" id="PF00535"/>
    </source>
</evidence>
<feature type="domain" description="Glycosyltransferase 2-like" evidence="5">
    <location>
        <begin position="46"/>
        <end position="207"/>
    </location>
</feature>
<evidence type="ECO:0000256" key="3">
    <source>
        <dbReference type="ARBA" id="ARBA00022679"/>
    </source>
</evidence>
<dbReference type="PANTHER" id="PTHR43630">
    <property type="entry name" value="POLY-BETA-1,6-N-ACETYL-D-GLUCOSAMINE SYNTHASE"/>
    <property type="match status" value="1"/>
</dbReference>
<evidence type="ECO:0000256" key="1">
    <source>
        <dbReference type="ARBA" id="ARBA00006739"/>
    </source>
</evidence>
<dbReference type="CDD" id="cd06439">
    <property type="entry name" value="CESA_like_1"/>
    <property type="match status" value="1"/>
</dbReference>
<dbReference type="Proteomes" id="UP000229641">
    <property type="component" value="Unassembled WGS sequence"/>
</dbReference>
<keyword evidence="2" id="KW-0328">Glycosyltransferase</keyword>
<organism evidence="6 7">
    <name type="scientific">Candidatus Ghiorseimicrobium undicola</name>
    <dbReference type="NCBI Taxonomy" id="1974746"/>
    <lineage>
        <taxon>Bacteria</taxon>
        <taxon>Pseudomonadati</taxon>
        <taxon>Candidatus Omnitrophota</taxon>
        <taxon>Candidatus Ghiorseimicrobium</taxon>
    </lineage>
</organism>
<reference evidence="6 7" key="1">
    <citation type="submission" date="2017-09" db="EMBL/GenBank/DDBJ databases">
        <title>Depth-based differentiation of microbial function through sediment-hosted aquifers and enrichment of novel symbionts in the deep terrestrial subsurface.</title>
        <authorList>
            <person name="Probst A.J."/>
            <person name="Ladd B."/>
            <person name="Jarett J.K."/>
            <person name="Geller-Mcgrath D.E."/>
            <person name="Sieber C.M."/>
            <person name="Emerson J.B."/>
            <person name="Anantharaman K."/>
            <person name="Thomas B.C."/>
            <person name="Malmstrom R."/>
            <person name="Stieglmeier M."/>
            <person name="Klingl A."/>
            <person name="Woyke T."/>
            <person name="Ryan C.M."/>
            <person name="Banfield J.F."/>
        </authorList>
    </citation>
    <scope>NUCLEOTIDE SEQUENCE [LARGE SCALE GENOMIC DNA]</scope>
    <source>
        <strain evidence="6">CG11_big_fil_rev_8_21_14_0_20_42_13</strain>
    </source>
</reference>
<dbReference type="GO" id="GO:0016757">
    <property type="term" value="F:glycosyltransferase activity"/>
    <property type="evidence" value="ECO:0007669"/>
    <property type="project" value="UniProtKB-KW"/>
</dbReference>
<protein>
    <recommendedName>
        <fullName evidence="5">Glycosyltransferase 2-like domain-containing protein</fullName>
    </recommendedName>
</protein>
<dbReference type="Gene3D" id="3.90.550.10">
    <property type="entry name" value="Spore Coat Polysaccharide Biosynthesis Protein SpsA, Chain A"/>
    <property type="match status" value="1"/>
</dbReference>
<keyword evidence="4" id="KW-0472">Membrane</keyword>
<evidence type="ECO:0000313" key="6">
    <source>
        <dbReference type="EMBL" id="PIQ89471.1"/>
    </source>
</evidence>